<keyword evidence="1" id="KW-0812">Transmembrane</keyword>
<evidence type="ECO:0000313" key="2">
    <source>
        <dbReference type="EMBL" id="OKH94905.1"/>
    </source>
</evidence>
<feature type="transmembrane region" description="Helical" evidence="1">
    <location>
        <begin position="239"/>
        <end position="258"/>
    </location>
</feature>
<feature type="transmembrane region" description="Helical" evidence="1">
    <location>
        <begin position="113"/>
        <end position="132"/>
    </location>
</feature>
<feature type="transmembrane region" description="Helical" evidence="1">
    <location>
        <begin position="138"/>
        <end position="157"/>
    </location>
</feature>
<keyword evidence="1" id="KW-0472">Membrane</keyword>
<dbReference type="STRING" id="1048205.AB852_12220"/>
<dbReference type="AlphaFoldDB" id="A0A1Q4VAN1"/>
<dbReference type="Proteomes" id="UP000186455">
    <property type="component" value="Unassembled WGS sequence"/>
</dbReference>
<evidence type="ECO:0000313" key="3">
    <source>
        <dbReference type="Proteomes" id="UP000186455"/>
    </source>
</evidence>
<gene>
    <name evidence="2" type="ORF">AB852_12220</name>
</gene>
<evidence type="ECO:0000256" key="1">
    <source>
        <dbReference type="SAM" id="Phobius"/>
    </source>
</evidence>
<feature type="transmembrane region" description="Helical" evidence="1">
    <location>
        <begin position="213"/>
        <end position="233"/>
    </location>
</feature>
<feature type="transmembrane region" description="Helical" evidence="1">
    <location>
        <begin position="85"/>
        <end position="101"/>
    </location>
</feature>
<sequence length="282" mass="28917">MSIPVLTAALMLALAVVWHAAVVLADARAVTRHRPDGRVYRPGRGWTSAAGLAARRRLSYLMVVAGAVLAGLCLVAGLAPGRGTAMVLGGWAAVVLALLLADRRHGLNRYTAVCLALLAGCLVLAGGAWALGGRTWTAAAGPPASFFAAQLYLVAGVRKLRSRHFMDGGVLIDNLAYNAAQAAAGSHDFVPFPRTAALSTLLVHPAPRSVCRAVAVCAAVGEVLLGLAVLGLLPRPATLTLALVLHSGFLLLSPLRIVPFSAASMGLCVLATSQPLLPGPLG</sequence>
<keyword evidence="1" id="KW-1133">Transmembrane helix</keyword>
<feature type="transmembrane region" description="Helical" evidence="1">
    <location>
        <begin position="6"/>
        <end position="25"/>
    </location>
</feature>
<dbReference type="RefSeq" id="WP_073787022.1">
    <property type="nucleotide sequence ID" value="NZ_LFBV01000002.1"/>
</dbReference>
<protein>
    <recommendedName>
        <fullName evidence="4">HTTM domain-containing protein</fullName>
    </recommendedName>
</protein>
<proteinExistence type="predicted"/>
<feature type="transmembrane region" description="Helical" evidence="1">
    <location>
        <begin position="58"/>
        <end position="79"/>
    </location>
</feature>
<organism evidence="2 3">
    <name type="scientific">Streptomyces uncialis</name>
    <dbReference type="NCBI Taxonomy" id="1048205"/>
    <lineage>
        <taxon>Bacteria</taxon>
        <taxon>Bacillati</taxon>
        <taxon>Actinomycetota</taxon>
        <taxon>Actinomycetes</taxon>
        <taxon>Kitasatosporales</taxon>
        <taxon>Streptomycetaceae</taxon>
        <taxon>Streptomyces</taxon>
    </lineage>
</organism>
<comment type="caution">
    <text evidence="2">The sequence shown here is derived from an EMBL/GenBank/DDBJ whole genome shotgun (WGS) entry which is preliminary data.</text>
</comment>
<keyword evidence="3" id="KW-1185">Reference proteome</keyword>
<accession>A0A1Q4VAN1</accession>
<dbReference type="EMBL" id="LFBV01000002">
    <property type="protein sequence ID" value="OKH94905.1"/>
    <property type="molecule type" value="Genomic_DNA"/>
</dbReference>
<reference evidence="2 3" key="1">
    <citation type="submission" date="2015-06" db="EMBL/GenBank/DDBJ databases">
        <title>Cloning and characterization of the uncialamcin biosynthetic gene cluster.</title>
        <authorList>
            <person name="Yan X."/>
            <person name="Huang T."/>
            <person name="Ge H."/>
            <person name="Shen B."/>
        </authorList>
    </citation>
    <scope>NUCLEOTIDE SEQUENCE [LARGE SCALE GENOMIC DNA]</scope>
    <source>
        <strain evidence="2 3">DCA2648</strain>
    </source>
</reference>
<evidence type="ECO:0008006" key="4">
    <source>
        <dbReference type="Google" id="ProtNLM"/>
    </source>
</evidence>
<name>A0A1Q4VAN1_9ACTN</name>